<accession>A0A9N9Y2U4</accession>
<sequence length="340" mass="37679">MPPIRTQGKKRGAAAALSSPLKAPERDAPKRAVTQRTIQSFYTPVERATAAAQRETISTVSAPAQATSGGVDEAHITPKAAATDGTRELQEICESSAASAGPVVKGAAATRKTWSLLMNGAQNEGEKEAYFRGNREWETHHRNWLGKKTKMVRFGSEFVLQDEHINELISLGPHICRNLTHFEFGYSDVNYGAKNSAEELTDEAVIRLVELCPKLRRMQLQGTSGLKDITLEAIFEYCPNISYVEITTASRGGFNGLNGSALDTLREHPDWGTKLKTLRLPKPDSCSGRDPLTRAVRALTKERNKLSVQLVSVSERKKWGDWELEIYHALFRKGRIQNGY</sequence>
<dbReference type="Gene3D" id="3.80.10.10">
    <property type="entry name" value="Ribonuclease Inhibitor"/>
    <property type="match status" value="1"/>
</dbReference>
<reference evidence="2" key="1">
    <citation type="submission" date="2021-10" db="EMBL/GenBank/DDBJ databases">
        <authorList>
            <person name="Piombo E."/>
        </authorList>
    </citation>
    <scope>NUCLEOTIDE SEQUENCE</scope>
</reference>
<name>A0A9N9Y2U4_9HYPO</name>
<dbReference type="OrthoDB" id="550575at2759"/>
<keyword evidence="3" id="KW-1185">Reference proteome</keyword>
<feature type="region of interest" description="Disordered" evidence="1">
    <location>
        <begin position="1"/>
        <end position="34"/>
    </location>
</feature>
<dbReference type="EMBL" id="CABFNO020001443">
    <property type="protein sequence ID" value="CAG9988091.1"/>
    <property type="molecule type" value="Genomic_DNA"/>
</dbReference>
<gene>
    <name evidence="2" type="ORF">CBYS24578_00010710</name>
</gene>
<feature type="compositionally biased region" description="Polar residues" evidence="1">
    <location>
        <begin position="55"/>
        <end position="68"/>
    </location>
</feature>
<feature type="region of interest" description="Disordered" evidence="1">
    <location>
        <begin position="53"/>
        <end position="78"/>
    </location>
</feature>
<evidence type="ECO:0000313" key="2">
    <source>
        <dbReference type="EMBL" id="CAG9988091.1"/>
    </source>
</evidence>
<feature type="compositionally biased region" description="Low complexity" evidence="1">
    <location>
        <begin position="13"/>
        <end position="22"/>
    </location>
</feature>
<evidence type="ECO:0000313" key="3">
    <source>
        <dbReference type="Proteomes" id="UP000754883"/>
    </source>
</evidence>
<dbReference type="InterPro" id="IPR032675">
    <property type="entry name" value="LRR_dom_sf"/>
</dbReference>
<proteinExistence type="predicted"/>
<organism evidence="2 3">
    <name type="scientific">Clonostachys byssicola</name>
    <dbReference type="NCBI Taxonomy" id="160290"/>
    <lineage>
        <taxon>Eukaryota</taxon>
        <taxon>Fungi</taxon>
        <taxon>Dikarya</taxon>
        <taxon>Ascomycota</taxon>
        <taxon>Pezizomycotina</taxon>
        <taxon>Sordariomycetes</taxon>
        <taxon>Hypocreomycetidae</taxon>
        <taxon>Hypocreales</taxon>
        <taxon>Bionectriaceae</taxon>
        <taxon>Clonostachys</taxon>
    </lineage>
</organism>
<dbReference type="AlphaFoldDB" id="A0A9N9Y2U4"/>
<evidence type="ECO:0000256" key="1">
    <source>
        <dbReference type="SAM" id="MobiDB-lite"/>
    </source>
</evidence>
<dbReference type="Proteomes" id="UP000754883">
    <property type="component" value="Unassembled WGS sequence"/>
</dbReference>
<comment type="caution">
    <text evidence="2">The sequence shown here is derived from an EMBL/GenBank/DDBJ whole genome shotgun (WGS) entry which is preliminary data.</text>
</comment>
<protein>
    <submittedName>
        <fullName evidence="2">Uncharacterized protein</fullName>
    </submittedName>
</protein>